<sequence>MELEEGPLTAAQAEPELGRALKLAGEAAAGGEAPWHDLAVALQQMAEAQDLAAFQAAEDRAWEICAPVVGT</sequence>
<name>A0A318NMW9_9ACTN</name>
<evidence type="ECO:0000313" key="1">
    <source>
        <dbReference type="EMBL" id="PYC73332.1"/>
    </source>
</evidence>
<evidence type="ECO:0000313" key="2">
    <source>
        <dbReference type="Proteomes" id="UP000248333"/>
    </source>
</evidence>
<dbReference type="AlphaFoldDB" id="A0A318NMW9"/>
<keyword evidence="2" id="KW-1185">Reference proteome</keyword>
<reference evidence="1 2" key="1">
    <citation type="submission" date="2018-03" db="EMBL/GenBank/DDBJ databases">
        <title>Bioinformatic expansion and discovery of thiopeptide antibiotics.</title>
        <authorList>
            <person name="Schwalen C.J."/>
            <person name="Hudson G.A."/>
            <person name="Mitchell D.A."/>
        </authorList>
    </citation>
    <scope>NUCLEOTIDE SEQUENCE [LARGE SCALE GENOMIC DNA]</scope>
    <source>
        <strain evidence="1 2">NRRL 8041</strain>
    </source>
</reference>
<protein>
    <submittedName>
        <fullName evidence="1">Uncharacterized protein</fullName>
    </submittedName>
</protein>
<gene>
    <name evidence="1" type="ORF">C7C45_06490</name>
</gene>
<dbReference type="EMBL" id="PYBV01000009">
    <property type="protein sequence ID" value="PYC73332.1"/>
    <property type="molecule type" value="Genomic_DNA"/>
</dbReference>
<accession>A0A318NMW9</accession>
<dbReference type="Proteomes" id="UP000248333">
    <property type="component" value="Unassembled WGS sequence"/>
</dbReference>
<comment type="caution">
    <text evidence="1">The sequence shown here is derived from an EMBL/GenBank/DDBJ whole genome shotgun (WGS) entry which is preliminary data.</text>
</comment>
<organism evidence="1 2">
    <name type="scientific">Micromonospora arborensis</name>
    <dbReference type="NCBI Taxonomy" id="2116518"/>
    <lineage>
        <taxon>Bacteria</taxon>
        <taxon>Bacillati</taxon>
        <taxon>Actinomycetota</taxon>
        <taxon>Actinomycetes</taxon>
        <taxon>Micromonosporales</taxon>
        <taxon>Micromonosporaceae</taxon>
        <taxon>Micromonospora</taxon>
    </lineage>
</organism>
<proteinExistence type="predicted"/>